<keyword evidence="2" id="KW-0479">Metal-binding</keyword>
<evidence type="ECO:0000256" key="5">
    <source>
        <dbReference type="ARBA" id="ARBA00023004"/>
    </source>
</evidence>
<organism evidence="7">
    <name type="scientific">marine metagenome</name>
    <dbReference type="NCBI Taxonomy" id="408172"/>
    <lineage>
        <taxon>unclassified sequences</taxon>
        <taxon>metagenomes</taxon>
        <taxon>ecological metagenomes</taxon>
    </lineage>
</organism>
<gene>
    <name evidence="7" type="ORF">METZ01_LOCUS295271</name>
</gene>
<dbReference type="GO" id="GO:0000908">
    <property type="term" value="F:taurine dioxygenase activity"/>
    <property type="evidence" value="ECO:0007669"/>
    <property type="project" value="TreeGrafter"/>
</dbReference>
<evidence type="ECO:0000256" key="2">
    <source>
        <dbReference type="ARBA" id="ARBA00022723"/>
    </source>
</evidence>
<dbReference type="SUPFAM" id="SSF51197">
    <property type="entry name" value="Clavaminate synthase-like"/>
    <property type="match status" value="1"/>
</dbReference>
<dbReference type="PANTHER" id="PTHR30468:SF1">
    <property type="entry name" value="ALPHA-KETOGLUTARATE-DEPENDENT SULFONATE DIOXYGENASE"/>
    <property type="match status" value="1"/>
</dbReference>
<dbReference type="PANTHER" id="PTHR30468">
    <property type="entry name" value="ALPHA-KETOGLUTARATE-DEPENDENT SULFONATE DIOXYGENASE"/>
    <property type="match status" value="1"/>
</dbReference>
<dbReference type="GO" id="GO:0006790">
    <property type="term" value="P:sulfur compound metabolic process"/>
    <property type="evidence" value="ECO:0007669"/>
    <property type="project" value="TreeGrafter"/>
</dbReference>
<feature type="non-terminal residue" evidence="7">
    <location>
        <position position="226"/>
    </location>
</feature>
<dbReference type="InterPro" id="IPR003819">
    <property type="entry name" value="TauD/TfdA-like"/>
</dbReference>
<accession>A0A382M409</accession>
<sequence length="226" mass="25159">MEILKSGLALGAEVKDLDLKKGLSNSDIKNINEAWDENLVLVFKNQNLSDPDLIKFSKNFGNLDLPNTNPYGINFSPEYPEINVISNVKKKGKPTGILGDGEATWHADMTYQDIPPKAAILYSLEVPKDQGDTHFANMIAAYEDIPQNLKQKIENKTLIHDSSHNSAGQLRKGFEEISDPSQTPGAKHPIVFKDPDTGKKSLFIGRRPYAYIFGMKLSDSEKLLDE</sequence>
<name>A0A382M409_9ZZZZ</name>
<dbReference type="InterPro" id="IPR051323">
    <property type="entry name" value="AtsK-like"/>
</dbReference>
<feature type="domain" description="TauD/TfdA-like" evidence="6">
    <location>
        <begin position="8"/>
        <end position="226"/>
    </location>
</feature>
<keyword evidence="4" id="KW-0560">Oxidoreductase</keyword>
<evidence type="ECO:0000313" key="7">
    <source>
        <dbReference type="EMBL" id="SVC42417.1"/>
    </source>
</evidence>
<keyword evidence="3" id="KW-0223">Dioxygenase</keyword>
<evidence type="ECO:0000256" key="3">
    <source>
        <dbReference type="ARBA" id="ARBA00022964"/>
    </source>
</evidence>
<evidence type="ECO:0000256" key="4">
    <source>
        <dbReference type="ARBA" id="ARBA00023002"/>
    </source>
</evidence>
<evidence type="ECO:0000256" key="1">
    <source>
        <dbReference type="ARBA" id="ARBA00005896"/>
    </source>
</evidence>
<comment type="similarity">
    <text evidence="1">Belongs to the TfdA dioxygenase family.</text>
</comment>
<dbReference type="Pfam" id="PF02668">
    <property type="entry name" value="TauD"/>
    <property type="match status" value="1"/>
</dbReference>
<dbReference type="Gene3D" id="3.60.130.10">
    <property type="entry name" value="Clavaminate synthase-like"/>
    <property type="match status" value="1"/>
</dbReference>
<dbReference type="AlphaFoldDB" id="A0A382M409"/>
<evidence type="ECO:0000259" key="6">
    <source>
        <dbReference type="Pfam" id="PF02668"/>
    </source>
</evidence>
<dbReference type="InterPro" id="IPR042098">
    <property type="entry name" value="TauD-like_sf"/>
</dbReference>
<dbReference type="EMBL" id="UINC01090456">
    <property type="protein sequence ID" value="SVC42417.1"/>
    <property type="molecule type" value="Genomic_DNA"/>
</dbReference>
<reference evidence="7" key="1">
    <citation type="submission" date="2018-05" db="EMBL/GenBank/DDBJ databases">
        <authorList>
            <person name="Lanie J.A."/>
            <person name="Ng W.-L."/>
            <person name="Kazmierczak K.M."/>
            <person name="Andrzejewski T.M."/>
            <person name="Davidsen T.M."/>
            <person name="Wayne K.J."/>
            <person name="Tettelin H."/>
            <person name="Glass J.I."/>
            <person name="Rusch D."/>
            <person name="Podicherti R."/>
            <person name="Tsui H.-C.T."/>
            <person name="Winkler M.E."/>
        </authorList>
    </citation>
    <scope>NUCLEOTIDE SEQUENCE</scope>
</reference>
<dbReference type="GO" id="GO:0005737">
    <property type="term" value="C:cytoplasm"/>
    <property type="evidence" value="ECO:0007669"/>
    <property type="project" value="TreeGrafter"/>
</dbReference>
<proteinExistence type="inferred from homology"/>
<dbReference type="GO" id="GO:0046872">
    <property type="term" value="F:metal ion binding"/>
    <property type="evidence" value="ECO:0007669"/>
    <property type="project" value="UniProtKB-KW"/>
</dbReference>
<keyword evidence="5" id="KW-0408">Iron</keyword>
<protein>
    <recommendedName>
        <fullName evidence="6">TauD/TfdA-like domain-containing protein</fullName>
    </recommendedName>
</protein>